<evidence type="ECO:0000313" key="2">
    <source>
        <dbReference type="EMBL" id="MSS43477.1"/>
    </source>
</evidence>
<feature type="transmembrane region" description="Helical" evidence="1">
    <location>
        <begin position="140"/>
        <end position="157"/>
    </location>
</feature>
<feature type="transmembrane region" description="Helical" evidence="1">
    <location>
        <begin position="215"/>
        <end position="234"/>
    </location>
</feature>
<keyword evidence="1" id="KW-0472">Membrane</keyword>
<comment type="caution">
    <text evidence="2">The sequence shown here is derived from an EMBL/GenBank/DDBJ whole genome shotgun (WGS) entry which is preliminary data.</text>
</comment>
<dbReference type="EMBL" id="VULR01000008">
    <property type="protein sequence ID" value="MSS43477.1"/>
    <property type="molecule type" value="Genomic_DNA"/>
</dbReference>
<keyword evidence="1" id="KW-1133">Transmembrane helix</keyword>
<dbReference type="OrthoDB" id="1706779at2"/>
<proteinExistence type="predicted"/>
<dbReference type="RefSeq" id="WP_154484160.1">
    <property type="nucleotide sequence ID" value="NZ_VULR01000008.1"/>
</dbReference>
<feature type="transmembrane region" description="Helical" evidence="1">
    <location>
        <begin position="35"/>
        <end position="56"/>
    </location>
</feature>
<protein>
    <recommendedName>
        <fullName evidence="4">DUF4129 domain-containing protein</fullName>
    </recommendedName>
</protein>
<organism evidence="2 3">
    <name type="scientific">Anaerosalibacter bizertensis</name>
    <dbReference type="NCBI Taxonomy" id="932217"/>
    <lineage>
        <taxon>Bacteria</taxon>
        <taxon>Bacillati</taxon>
        <taxon>Bacillota</taxon>
        <taxon>Tissierellia</taxon>
        <taxon>Tissierellales</taxon>
        <taxon>Sporanaerobacteraceae</taxon>
        <taxon>Anaerosalibacter</taxon>
    </lineage>
</organism>
<feature type="transmembrane region" description="Helical" evidence="1">
    <location>
        <begin position="177"/>
        <end position="194"/>
    </location>
</feature>
<keyword evidence="1" id="KW-0812">Transmembrane</keyword>
<feature type="transmembrane region" description="Helical" evidence="1">
    <location>
        <begin position="63"/>
        <end position="96"/>
    </location>
</feature>
<gene>
    <name evidence="2" type="ORF">FYJ27_07010</name>
</gene>
<evidence type="ECO:0000256" key="1">
    <source>
        <dbReference type="SAM" id="Phobius"/>
    </source>
</evidence>
<dbReference type="AlphaFoldDB" id="A0A844FHD9"/>
<evidence type="ECO:0000313" key="3">
    <source>
        <dbReference type="Proteomes" id="UP000462760"/>
    </source>
</evidence>
<name>A0A844FHD9_9FIRM</name>
<feature type="transmembrane region" description="Helical" evidence="1">
    <location>
        <begin position="9"/>
        <end position="29"/>
    </location>
</feature>
<sequence>MIGIKLLNIMVRLSFVFAIATYFFPYHIISNFSRILSVHIIIYIWTILVTCFGFYLKGKRKPYILVGLLLIPFFILFKEYISILFVTIIVVSIYFYLYKYEGIDTVVFTTEEFKRGLTVFMVMIFFSFLTETISYINKNSGLFMIIYFLSGVVLLRSLRHLEHNRDMKEINRQNLKYFIGIIIFSIIGSSEKLLNGILLILKNIYIALVEILSKVFRWLIIGVAYLVVFIINIFKKRFSSNNIEEIKPQESEQISEEILEITTKGISPTIKLIFEIVFKIFLIGIVLYIIWRMFKETKQKSSEKEGYVEEKEFIKINRKKSRRKLLIPKKGKELVRYYYIKFLNKCMENNIIIKKHNTTEEINDKAEILYSSEVLKEFRNIYIDTRYGNKEVDKKDIKKYKANYKKLK</sequence>
<feature type="transmembrane region" description="Helical" evidence="1">
    <location>
        <begin position="116"/>
        <end position="133"/>
    </location>
</feature>
<feature type="transmembrane region" description="Helical" evidence="1">
    <location>
        <begin position="272"/>
        <end position="291"/>
    </location>
</feature>
<evidence type="ECO:0008006" key="4">
    <source>
        <dbReference type="Google" id="ProtNLM"/>
    </source>
</evidence>
<dbReference type="Proteomes" id="UP000462760">
    <property type="component" value="Unassembled WGS sequence"/>
</dbReference>
<reference evidence="2 3" key="1">
    <citation type="submission" date="2019-08" db="EMBL/GenBank/DDBJ databases">
        <title>In-depth cultivation of the pig gut microbiome towards novel bacterial diversity and tailored functional studies.</title>
        <authorList>
            <person name="Wylensek D."/>
            <person name="Hitch T.C.A."/>
            <person name="Clavel T."/>
        </authorList>
    </citation>
    <scope>NUCLEOTIDE SEQUENCE [LARGE SCALE GENOMIC DNA]</scope>
    <source>
        <strain evidence="2 3">Med78-601-WT-4W-RMD-3</strain>
    </source>
</reference>
<accession>A0A844FHD9</accession>